<gene>
    <name evidence="2" type="ORF">E2C01_028000</name>
</gene>
<dbReference type="EMBL" id="VSRR010003089">
    <property type="protein sequence ID" value="MPC34605.1"/>
    <property type="molecule type" value="Genomic_DNA"/>
</dbReference>
<reference evidence="2 3" key="1">
    <citation type="submission" date="2019-05" db="EMBL/GenBank/DDBJ databases">
        <title>Another draft genome of Portunus trituberculatus and its Hox gene families provides insights of decapod evolution.</title>
        <authorList>
            <person name="Jeong J.-H."/>
            <person name="Song I."/>
            <person name="Kim S."/>
            <person name="Choi T."/>
            <person name="Kim D."/>
            <person name="Ryu S."/>
            <person name="Kim W."/>
        </authorList>
    </citation>
    <scope>NUCLEOTIDE SEQUENCE [LARGE SCALE GENOMIC DNA]</scope>
    <source>
        <tissue evidence="2">Muscle</tissue>
    </source>
</reference>
<protein>
    <submittedName>
        <fullName evidence="2">Uncharacterized protein</fullName>
    </submittedName>
</protein>
<comment type="caution">
    <text evidence="2">The sequence shown here is derived from an EMBL/GenBank/DDBJ whole genome shotgun (WGS) entry which is preliminary data.</text>
</comment>
<keyword evidence="3" id="KW-1185">Reference proteome</keyword>
<evidence type="ECO:0000256" key="1">
    <source>
        <dbReference type="SAM" id="MobiDB-lite"/>
    </source>
</evidence>
<feature type="compositionally biased region" description="Basic and acidic residues" evidence="1">
    <location>
        <begin position="131"/>
        <end position="141"/>
    </location>
</feature>
<sequence>MASAEVYPAVRGAGEGAGHRRTASRDADVALLQHQKGSIENLQDVRQKGSPGSFPRVRLQEEAVDFSGSRMDPRMGPDDFPRVRLHHSPEPSDYMERSHRQSETPEDFSRPRHIEATSPEDYSTVRLPSRTSEEYREEGRREELYCPVDQLMQAAETVITNQATPSIPPPHASLTAAPHQEDCHLKSLKFADELQKTSASLPPTSPPQVASVRPANCLEYLSMSLSHPTSVLYPALLSGVPVHVSSPPNLPHSPLVPLPGVAARVILRWIG</sequence>
<evidence type="ECO:0000313" key="2">
    <source>
        <dbReference type="EMBL" id="MPC34605.1"/>
    </source>
</evidence>
<feature type="region of interest" description="Disordered" evidence="1">
    <location>
        <begin position="1"/>
        <end position="141"/>
    </location>
</feature>
<accession>A0A5B7EMG0</accession>
<proteinExistence type="predicted"/>
<dbReference type="OrthoDB" id="10055806at2759"/>
<evidence type="ECO:0000313" key="3">
    <source>
        <dbReference type="Proteomes" id="UP000324222"/>
    </source>
</evidence>
<name>A0A5B7EMG0_PORTR</name>
<organism evidence="2 3">
    <name type="scientific">Portunus trituberculatus</name>
    <name type="common">Swimming crab</name>
    <name type="synonym">Neptunus trituberculatus</name>
    <dbReference type="NCBI Taxonomy" id="210409"/>
    <lineage>
        <taxon>Eukaryota</taxon>
        <taxon>Metazoa</taxon>
        <taxon>Ecdysozoa</taxon>
        <taxon>Arthropoda</taxon>
        <taxon>Crustacea</taxon>
        <taxon>Multicrustacea</taxon>
        <taxon>Malacostraca</taxon>
        <taxon>Eumalacostraca</taxon>
        <taxon>Eucarida</taxon>
        <taxon>Decapoda</taxon>
        <taxon>Pleocyemata</taxon>
        <taxon>Brachyura</taxon>
        <taxon>Eubrachyura</taxon>
        <taxon>Portunoidea</taxon>
        <taxon>Portunidae</taxon>
        <taxon>Portuninae</taxon>
        <taxon>Portunus</taxon>
    </lineage>
</organism>
<dbReference type="AlphaFoldDB" id="A0A5B7EMG0"/>
<dbReference type="Proteomes" id="UP000324222">
    <property type="component" value="Unassembled WGS sequence"/>
</dbReference>
<feature type="compositionally biased region" description="Basic and acidic residues" evidence="1">
    <location>
        <begin position="71"/>
        <end position="115"/>
    </location>
</feature>